<proteinExistence type="predicted"/>
<dbReference type="InterPro" id="IPR026521">
    <property type="entry name" value="THAP2"/>
</dbReference>
<reference evidence="3" key="1">
    <citation type="submission" date="2025-08" db="UniProtKB">
        <authorList>
            <consortium name="RefSeq"/>
        </authorList>
    </citation>
    <scope>IDENTIFICATION</scope>
</reference>
<keyword evidence="2" id="KW-1185">Reference proteome</keyword>
<evidence type="ECO:0000313" key="2">
    <source>
        <dbReference type="Proteomes" id="UP000695022"/>
    </source>
</evidence>
<feature type="compositionally biased region" description="Low complexity" evidence="1">
    <location>
        <begin position="191"/>
        <end position="201"/>
    </location>
</feature>
<evidence type="ECO:0000256" key="1">
    <source>
        <dbReference type="SAM" id="MobiDB-lite"/>
    </source>
</evidence>
<feature type="region of interest" description="Disordered" evidence="1">
    <location>
        <begin position="163"/>
        <end position="233"/>
    </location>
</feature>
<name>A0ABM1F213_PRICU</name>
<dbReference type="Proteomes" id="UP000695022">
    <property type="component" value="Unplaced"/>
</dbReference>
<dbReference type="GeneID" id="106818278"/>
<dbReference type="RefSeq" id="XP_014678484.1">
    <property type="nucleotide sequence ID" value="XM_014822998.1"/>
</dbReference>
<protein>
    <submittedName>
        <fullName evidence="3">Uncharacterized protein LOC106818278</fullName>
    </submittedName>
</protein>
<feature type="compositionally biased region" description="Basic and acidic residues" evidence="1">
    <location>
        <begin position="247"/>
        <end position="257"/>
    </location>
</feature>
<sequence>MWKDISFVPFWPPCLAKQMACKHEERQVVSIECSDHFTGNCFDHSGQTTRLAEDAVPILFGFPDHLKNDSVSESPATGHLDDASPVHRISSAKLCTPHETSHAEVSGSEIMIGGKKRAGKPARPAWSQRNDANSTSTVVEFLKTVTAPTRTSLEVFKPLAARKPRRYAEKSSAPNASGVAAKQRPQRWKTSSQSSSSCSSSIVMMSHRHDRHDRDRCDTGRRSRREAQSVVEEMGEKVARTVVGDAARAEKVEEEPGHLPWNSGRKEASGVAPIGEMPEECHAAAKQSW</sequence>
<accession>A0ABM1F213</accession>
<feature type="compositionally biased region" description="Basic and acidic residues" evidence="1">
    <location>
        <begin position="212"/>
        <end position="227"/>
    </location>
</feature>
<evidence type="ECO:0000313" key="3">
    <source>
        <dbReference type="RefSeq" id="XP_014678484.1"/>
    </source>
</evidence>
<dbReference type="PANTHER" id="PTHR47696">
    <property type="entry name" value="THAP DOMAIN-CONTAINING PROTEIN 2"/>
    <property type="match status" value="1"/>
</dbReference>
<dbReference type="PANTHER" id="PTHR47696:SF1">
    <property type="entry name" value="THAP DOMAIN-CONTAINING PROTEIN 2"/>
    <property type="match status" value="1"/>
</dbReference>
<feature type="region of interest" description="Disordered" evidence="1">
    <location>
        <begin position="113"/>
        <end position="134"/>
    </location>
</feature>
<feature type="region of interest" description="Disordered" evidence="1">
    <location>
        <begin position="245"/>
        <end position="289"/>
    </location>
</feature>
<organism evidence="2 3">
    <name type="scientific">Priapulus caudatus</name>
    <name type="common">Priapulid worm</name>
    <dbReference type="NCBI Taxonomy" id="37621"/>
    <lineage>
        <taxon>Eukaryota</taxon>
        <taxon>Metazoa</taxon>
        <taxon>Ecdysozoa</taxon>
        <taxon>Scalidophora</taxon>
        <taxon>Priapulida</taxon>
        <taxon>Priapulimorpha</taxon>
        <taxon>Priapulimorphida</taxon>
        <taxon>Priapulidae</taxon>
        <taxon>Priapulus</taxon>
    </lineage>
</organism>
<gene>
    <name evidence="3" type="primary">LOC106818278</name>
</gene>